<dbReference type="RefSeq" id="WP_345369062.1">
    <property type="nucleotide sequence ID" value="NZ_BAABKD010000001.1"/>
</dbReference>
<dbReference type="Proteomes" id="UP001500227">
    <property type="component" value="Unassembled WGS sequence"/>
</dbReference>
<organism evidence="5 6">
    <name type="scientific">Paenalcaligenes hermetiae</name>
    <dbReference type="NCBI Taxonomy" id="1157987"/>
    <lineage>
        <taxon>Bacteria</taxon>
        <taxon>Pseudomonadati</taxon>
        <taxon>Pseudomonadota</taxon>
        <taxon>Betaproteobacteria</taxon>
        <taxon>Burkholderiales</taxon>
        <taxon>Alcaligenaceae</taxon>
        <taxon>Paenalcaligenes</taxon>
    </lineage>
</organism>
<reference evidence="6" key="1">
    <citation type="journal article" date="2019" name="Int. J. Syst. Evol. Microbiol.">
        <title>The Global Catalogue of Microorganisms (GCM) 10K type strain sequencing project: providing services to taxonomists for standard genome sequencing and annotation.</title>
        <authorList>
            <consortium name="The Broad Institute Genomics Platform"/>
            <consortium name="The Broad Institute Genome Sequencing Center for Infectious Disease"/>
            <person name="Wu L."/>
            <person name="Ma J."/>
        </authorList>
    </citation>
    <scope>NUCLEOTIDE SEQUENCE [LARGE SCALE GENOMIC DNA]</scope>
    <source>
        <strain evidence="6">JCM 18423</strain>
    </source>
</reference>
<evidence type="ECO:0000256" key="2">
    <source>
        <dbReference type="ARBA" id="ARBA00023125"/>
    </source>
</evidence>
<dbReference type="PANTHER" id="PTHR46796:SF12">
    <property type="entry name" value="HTH-TYPE DNA-BINDING TRANSCRIPTIONAL ACTIVATOR EUTR"/>
    <property type="match status" value="1"/>
</dbReference>
<dbReference type="PANTHER" id="PTHR46796">
    <property type="entry name" value="HTH-TYPE TRANSCRIPTIONAL ACTIVATOR RHAS-RELATED"/>
    <property type="match status" value="1"/>
</dbReference>
<sequence length="320" mass="37242">MHQLLQRYAQLHSYDVDQVQHHVAQVLCPHHLKINNASQLNTHLYYRASQRLGWGRLRYGATVHIQPQPLTDFYLLQIPIQGHEKIQLSHQSFYYSSQRASLLNPNQMFSMQHSQHTDKLFIRICKTSLEHFFQKHYQRPLQGELLFTPVLALDQGAGASLWRLLQWQFQEASEGSWFEQAQTQRQLEDTFFACLLDVWEHNQLLPSIQTLTPHAIKQAKDYIHQHLTEPLSVTRIAQHVGISTRSLYAGFKDFVGISPMQYVKKQRLHDVHQRLLQADPQRHTVTELALLAGFSHLGQFAADYQRLYGVRPSVTLQQNA</sequence>
<evidence type="ECO:0000259" key="4">
    <source>
        <dbReference type="PROSITE" id="PS01124"/>
    </source>
</evidence>
<dbReference type="SMART" id="SM00342">
    <property type="entry name" value="HTH_ARAC"/>
    <property type="match status" value="1"/>
</dbReference>
<protein>
    <submittedName>
        <fullName evidence="5">AraC family transcriptional regulator</fullName>
    </submittedName>
</protein>
<name>A0ABP9LU74_9BURK</name>
<keyword evidence="1" id="KW-0805">Transcription regulation</keyword>
<keyword evidence="3" id="KW-0804">Transcription</keyword>
<dbReference type="Gene3D" id="1.10.10.60">
    <property type="entry name" value="Homeodomain-like"/>
    <property type="match status" value="1"/>
</dbReference>
<keyword evidence="2" id="KW-0238">DNA-binding</keyword>
<evidence type="ECO:0000313" key="5">
    <source>
        <dbReference type="EMBL" id="GAA5084831.1"/>
    </source>
</evidence>
<dbReference type="InterPro" id="IPR035418">
    <property type="entry name" value="AraC-bd_2"/>
</dbReference>
<dbReference type="InterPro" id="IPR018060">
    <property type="entry name" value="HTH_AraC"/>
</dbReference>
<comment type="caution">
    <text evidence="5">The sequence shown here is derived from an EMBL/GenBank/DDBJ whole genome shotgun (WGS) entry which is preliminary data.</text>
</comment>
<accession>A0ABP9LU74</accession>
<dbReference type="Pfam" id="PF14525">
    <property type="entry name" value="AraC_binding_2"/>
    <property type="match status" value="1"/>
</dbReference>
<gene>
    <name evidence="5" type="ORF">GCM10023337_02870</name>
</gene>
<dbReference type="SUPFAM" id="SSF46689">
    <property type="entry name" value="Homeodomain-like"/>
    <property type="match status" value="1"/>
</dbReference>
<dbReference type="InterPro" id="IPR050204">
    <property type="entry name" value="AraC_XylS_family_regulators"/>
</dbReference>
<keyword evidence="6" id="KW-1185">Reference proteome</keyword>
<dbReference type="InterPro" id="IPR009057">
    <property type="entry name" value="Homeodomain-like_sf"/>
</dbReference>
<evidence type="ECO:0000313" key="6">
    <source>
        <dbReference type="Proteomes" id="UP001500227"/>
    </source>
</evidence>
<dbReference type="Pfam" id="PF12833">
    <property type="entry name" value="HTH_18"/>
    <property type="match status" value="1"/>
</dbReference>
<evidence type="ECO:0000256" key="1">
    <source>
        <dbReference type="ARBA" id="ARBA00023015"/>
    </source>
</evidence>
<dbReference type="PROSITE" id="PS01124">
    <property type="entry name" value="HTH_ARAC_FAMILY_2"/>
    <property type="match status" value="1"/>
</dbReference>
<feature type="domain" description="HTH araC/xylS-type" evidence="4">
    <location>
        <begin position="217"/>
        <end position="318"/>
    </location>
</feature>
<proteinExistence type="predicted"/>
<dbReference type="EMBL" id="BAABKD010000001">
    <property type="protein sequence ID" value="GAA5084831.1"/>
    <property type="molecule type" value="Genomic_DNA"/>
</dbReference>
<evidence type="ECO:0000256" key="3">
    <source>
        <dbReference type="ARBA" id="ARBA00023163"/>
    </source>
</evidence>